<gene>
    <name evidence="8" type="ORF">BAMA_07460</name>
</gene>
<dbReference type="InterPro" id="IPR036259">
    <property type="entry name" value="MFS_trans_sf"/>
</dbReference>
<evidence type="ECO:0000259" key="7">
    <source>
        <dbReference type="PROSITE" id="PS50850"/>
    </source>
</evidence>
<feature type="domain" description="Major facilitator superfamily (MFS) profile" evidence="7">
    <location>
        <begin position="3"/>
        <end position="389"/>
    </location>
</feature>
<comment type="subcellular location">
    <subcellularLocation>
        <location evidence="1">Cell membrane</location>
        <topology evidence="1">Multi-pass membrane protein</topology>
    </subcellularLocation>
</comment>
<keyword evidence="5 6" id="KW-0472">Membrane</keyword>
<dbReference type="SUPFAM" id="SSF103473">
    <property type="entry name" value="MFS general substrate transporter"/>
    <property type="match status" value="1"/>
</dbReference>
<dbReference type="PROSITE" id="PS50850">
    <property type="entry name" value="MFS"/>
    <property type="match status" value="1"/>
</dbReference>
<dbReference type="EMBL" id="JOTN01000018">
    <property type="protein sequence ID" value="KEK18015.1"/>
    <property type="molecule type" value="Genomic_DNA"/>
</dbReference>
<feature type="transmembrane region" description="Helical" evidence="6">
    <location>
        <begin position="69"/>
        <end position="90"/>
    </location>
</feature>
<evidence type="ECO:0000313" key="9">
    <source>
        <dbReference type="Proteomes" id="UP000027822"/>
    </source>
</evidence>
<feature type="transmembrane region" description="Helical" evidence="6">
    <location>
        <begin position="209"/>
        <end position="234"/>
    </location>
</feature>
<keyword evidence="4 6" id="KW-1133">Transmembrane helix</keyword>
<name>A0A073JUP7_9BACI</name>
<dbReference type="RefSeq" id="WP_034641899.1">
    <property type="nucleotide sequence ID" value="NZ_CBCSJC010000018.1"/>
</dbReference>
<evidence type="ECO:0000256" key="3">
    <source>
        <dbReference type="ARBA" id="ARBA00022692"/>
    </source>
</evidence>
<evidence type="ECO:0000313" key="8">
    <source>
        <dbReference type="EMBL" id="KEK18015.1"/>
    </source>
</evidence>
<dbReference type="AlphaFoldDB" id="A0A073JUP7"/>
<dbReference type="PRINTS" id="PR01035">
    <property type="entry name" value="TCRTETA"/>
</dbReference>
<feature type="transmembrane region" description="Helical" evidence="6">
    <location>
        <begin position="339"/>
        <end position="359"/>
    </location>
</feature>
<dbReference type="InterPro" id="IPR011701">
    <property type="entry name" value="MFS"/>
</dbReference>
<feature type="transmembrane region" description="Helical" evidence="6">
    <location>
        <begin position="277"/>
        <end position="296"/>
    </location>
</feature>
<dbReference type="eggNOG" id="COG2814">
    <property type="taxonomic scope" value="Bacteria"/>
</dbReference>
<evidence type="ECO:0000256" key="6">
    <source>
        <dbReference type="SAM" id="Phobius"/>
    </source>
</evidence>
<dbReference type="OrthoDB" id="9793283at2"/>
<feature type="transmembrane region" description="Helical" evidence="6">
    <location>
        <begin position="365"/>
        <end position="382"/>
    </location>
</feature>
<accession>A0A073JUP7</accession>
<dbReference type="Gene3D" id="1.20.1250.20">
    <property type="entry name" value="MFS general substrate transporter like domains"/>
    <property type="match status" value="1"/>
</dbReference>
<feature type="transmembrane region" description="Helical" evidence="6">
    <location>
        <begin position="141"/>
        <end position="160"/>
    </location>
</feature>
<dbReference type="PANTHER" id="PTHR23546:SF1">
    <property type="entry name" value="MEMBRANE PROTEIN"/>
    <property type="match status" value="1"/>
</dbReference>
<feature type="transmembrane region" description="Helical" evidence="6">
    <location>
        <begin position="246"/>
        <end position="265"/>
    </location>
</feature>
<proteinExistence type="predicted"/>
<keyword evidence="2" id="KW-0813">Transport</keyword>
<feature type="transmembrane region" description="Helical" evidence="6">
    <location>
        <begin position="302"/>
        <end position="327"/>
    </location>
</feature>
<dbReference type="GO" id="GO:0005886">
    <property type="term" value="C:plasma membrane"/>
    <property type="evidence" value="ECO:0007669"/>
    <property type="project" value="UniProtKB-SubCell"/>
</dbReference>
<evidence type="ECO:0000256" key="2">
    <source>
        <dbReference type="ARBA" id="ARBA00022448"/>
    </source>
</evidence>
<dbReference type="PANTHER" id="PTHR23546">
    <property type="entry name" value="TRANSPORT PROTEIN"/>
    <property type="match status" value="1"/>
</dbReference>
<keyword evidence="9" id="KW-1185">Reference proteome</keyword>
<keyword evidence="3 6" id="KW-0812">Transmembrane</keyword>
<feature type="transmembrane region" description="Helical" evidence="6">
    <location>
        <begin position="96"/>
        <end position="120"/>
    </location>
</feature>
<dbReference type="InterPro" id="IPR020846">
    <property type="entry name" value="MFS_dom"/>
</dbReference>
<sequence>MDPKRVIFYSMIICYSGFGVINPLLAPLIREVGLDERHAGWMVSIAALVLLVAAPVWGRLSDRHGRKNIILIGFLGFSFSLALFASISWIGMEQRINVTIIFLLLMLSRILFGFFFPAMISSSQALMADLTDIQERSAGMGMIGAATGIGFIMGPAMGAILSGVHLVFPIFISSVLALLAMFFVYKKIPKLKPNIRDKKTKIDFRRAGLRPYLIVCISVMSIFMTLQIVGGFYVQDTFGLSTTETAIWLGVCLFIVGFMMALVQMTFVQKRQFMPLTLLRIGLPLFIIGLLSLIFINHLAGFAFAYMAIGAGSGFVIPGYTAGISIAAGKEAQGEAGGLTAAASGIASLIVPIASTSLYRMEALLPFYIGAVIIVLLLLYVWSGHKGLILEEIELQAVK</sequence>
<reference evidence="8 9" key="1">
    <citation type="submission" date="2014-06" db="EMBL/GenBank/DDBJ databases">
        <title>Draft genome sequence of Bacillus manliponensis JCM 15802 (MCCC 1A00708).</title>
        <authorList>
            <person name="Lai Q."/>
            <person name="Liu Y."/>
            <person name="Shao Z."/>
        </authorList>
    </citation>
    <scope>NUCLEOTIDE SEQUENCE [LARGE SCALE GENOMIC DNA]</scope>
    <source>
        <strain evidence="8 9">JCM 15802</strain>
    </source>
</reference>
<dbReference type="Pfam" id="PF07690">
    <property type="entry name" value="MFS_1"/>
    <property type="match status" value="1"/>
</dbReference>
<feature type="transmembrane region" description="Helical" evidence="6">
    <location>
        <begin position="166"/>
        <end position="188"/>
    </location>
</feature>
<comment type="caution">
    <text evidence="8">The sequence shown here is derived from an EMBL/GenBank/DDBJ whole genome shotgun (WGS) entry which is preliminary data.</text>
</comment>
<dbReference type="GO" id="GO:0022857">
    <property type="term" value="F:transmembrane transporter activity"/>
    <property type="evidence" value="ECO:0007669"/>
    <property type="project" value="InterPro"/>
</dbReference>
<organism evidence="8 9">
    <name type="scientific">Bacillus manliponensis</name>
    <dbReference type="NCBI Taxonomy" id="574376"/>
    <lineage>
        <taxon>Bacteria</taxon>
        <taxon>Bacillati</taxon>
        <taxon>Bacillota</taxon>
        <taxon>Bacilli</taxon>
        <taxon>Bacillales</taxon>
        <taxon>Bacillaceae</taxon>
        <taxon>Bacillus</taxon>
        <taxon>Bacillus cereus group</taxon>
    </lineage>
</organism>
<evidence type="ECO:0000256" key="1">
    <source>
        <dbReference type="ARBA" id="ARBA00004651"/>
    </source>
</evidence>
<dbReference type="InterPro" id="IPR001958">
    <property type="entry name" value="Tet-R_TetA/multi-R_MdtG-like"/>
</dbReference>
<dbReference type="STRING" id="574376.BAMA_07460"/>
<protein>
    <submittedName>
        <fullName evidence="8">MFS transporter permease</fullName>
    </submittedName>
</protein>
<evidence type="ECO:0000256" key="5">
    <source>
        <dbReference type="ARBA" id="ARBA00023136"/>
    </source>
</evidence>
<feature type="transmembrane region" description="Helical" evidence="6">
    <location>
        <begin position="38"/>
        <end position="57"/>
    </location>
</feature>
<evidence type="ECO:0000256" key="4">
    <source>
        <dbReference type="ARBA" id="ARBA00022989"/>
    </source>
</evidence>
<dbReference type="Proteomes" id="UP000027822">
    <property type="component" value="Unassembled WGS sequence"/>
</dbReference>
<feature type="transmembrane region" description="Helical" evidence="6">
    <location>
        <begin position="7"/>
        <end position="26"/>
    </location>
</feature>